<dbReference type="SMART" id="SM00342">
    <property type="entry name" value="HTH_ARAC"/>
    <property type="match status" value="1"/>
</dbReference>
<dbReference type="InterPro" id="IPR001789">
    <property type="entry name" value="Sig_transdc_resp-reg_receiver"/>
</dbReference>
<feature type="domain" description="Response regulatory" evidence="12">
    <location>
        <begin position="5"/>
        <end position="122"/>
    </location>
</feature>
<dbReference type="Pfam" id="PF00072">
    <property type="entry name" value="Response_reg"/>
    <property type="match status" value="1"/>
</dbReference>
<sequence>MELLKLVIVDDEPILLQGLIKTYDWSGMGFQVAGTAQSGEQAIQVIKEVKPHVVLTDIRMKQITGLMVMEEIQKTDLECLFIVLSAYRDFDYAQQACDLGAFAYLLKPIEDEKLQETMQGAYKTCVEKMKNEAKYESWENLLVKDSNSFLQVVVQKYVQNRIPQERVEEVFKTLEDVPGNGQRFITVCVEIDLAYKITNSLEYEASRFALIKLLEEVIGAAFFYWKIEGDEGDAFIIRTEDKGAVRKLKSLLEHVKKNEQSPVVASISKPYKGVEGIRRSYLEARRLLEMASMSGASALTASEDVEVPLAEETGGDNDALVVNAVRRNNTKELKEAFIHLIYSLPSDEEKQCRCLQQVMLKTEFMLQESYGLTEAIEEKFRKYYYNLENLSGAKTVDVCYKILCSAVEERMKAAQKMETKYFKEYMSEAMTYIDEHLQDEDLSIVSVAAHVYLNPVYFGRVFKNMCHMTFKKYLMQQRMEKAKKLLESGNGSIGEICDAVGIYNPSYFSHLFKQYTGKLPSEYKKEYEG</sequence>
<proteinExistence type="predicted"/>
<dbReference type="InterPro" id="IPR011006">
    <property type="entry name" value="CheY-like_superfamily"/>
</dbReference>
<evidence type="ECO:0000256" key="4">
    <source>
        <dbReference type="ARBA" id="ARBA00022553"/>
    </source>
</evidence>
<evidence type="ECO:0000256" key="2">
    <source>
        <dbReference type="ARBA" id="ARBA00018672"/>
    </source>
</evidence>
<dbReference type="PANTHER" id="PTHR42713">
    <property type="entry name" value="HISTIDINE KINASE-RELATED"/>
    <property type="match status" value="1"/>
</dbReference>
<dbReference type="EMBL" id="JACHFW010000019">
    <property type="protein sequence ID" value="MBB5266112.1"/>
    <property type="molecule type" value="Genomic_DNA"/>
</dbReference>
<dbReference type="InterPro" id="IPR051552">
    <property type="entry name" value="HptR"/>
</dbReference>
<dbReference type="GO" id="GO:0043565">
    <property type="term" value="F:sequence-specific DNA binding"/>
    <property type="evidence" value="ECO:0007669"/>
    <property type="project" value="InterPro"/>
</dbReference>
<evidence type="ECO:0000259" key="11">
    <source>
        <dbReference type="PROSITE" id="PS01124"/>
    </source>
</evidence>
<dbReference type="Pfam" id="PF12833">
    <property type="entry name" value="HTH_18"/>
    <property type="match status" value="1"/>
</dbReference>
<keyword evidence="3" id="KW-0963">Cytoplasm</keyword>
<dbReference type="RefSeq" id="WP_183776389.1">
    <property type="nucleotide sequence ID" value="NZ_JACHFW010000019.1"/>
</dbReference>
<feature type="domain" description="HTH araC/xylS-type" evidence="11">
    <location>
        <begin position="427"/>
        <end position="526"/>
    </location>
</feature>
<organism evidence="13 14">
    <name type="scientific">Catenibacillus scindens</name>
    <dbReference type="NCBI Taxonomy" id="673271"/>
    <lineage>
        <taxon>Bacteria</taxon>
        <taxon>Bacillati</taxon>
        <taxon>Bacillota</taxon>
        <taxon>Clostridia</taxon>
        <taxon>Lachnospirales</taxon>
        <taxon>Lachnospiraceae</taxon>
        <taxon>Catenibacillus</taxon>
    </lineage>
</organism>
<comment type="caution">
    <text evidence="13">The sequence shown here is derived from an EMBL/GenBank/DDBJ whole genome shotgun (WGS) entry which is preliminary data.</text>
</comment>
<keyword evidence="7" id="KW-0238">DNA-binding</keyword>
<keyword evidence="8" id="KW-0804">Transcription</keyword>
<evidence type="ECO:0000256" key="6">
    <source>
        <dbReference type="ARBA" id="ARBA00023015"/>
    </source>
</evidence>
<keyword evidence="6" id="KW-0805">Transcription regulation</keyword>
<evidence type="ECO:0000256" key="8">
    <source>
        <dbReference type="ARBA" id="ARBA00023163"/>
    </source>
</evidence>
<keyword evidence="5" id="KW-0902">Two-component regulatory system</keyword>
<evidence type="ECO:0000313" key="14">
    <source>
        <dbReference type="Proteomes" id="UP000543642"/>
    </source>
</evidence>
<dbReference type="GO" id="GO:0005737">
    <property type="term" value="C:cytoplasm"/>
    <property type="evidence" value="ECO:0007669"/>
    <property type="project" value="UniProtKB-SubCell"/>
</dbReference>
<gene>
    <name evidence="13" type="ORF">HNP82_003268</name>
</gene>
<protein>
    <recommendedName>
        <fullName evidence="2">Stage 0 sporulation protein A homolog</fullName>
    </recommendedName>
</protein>
<dbReference type="PANTHER" id="PTHR42713:SF3">
    <property type="entry name" value="TRANSCRIPTIONAL REGULATORY PROTEIN HPTR"/>
    <property type="match status" value="1"/>
</dbReference>
<evidence type="ECO:0000256" key="9">
    <source>
        <dbReference type="ARBA" id="ARBA00024867"/>
    </source>
</evidence>
<dbReference type="InterPro" id="IPR018062">
    <property type="entry name" value="HTH_AraC-typ_CS"/>
</dbReference>
<reference evidence="13 14" key="1">
    <citation type="submission" date="2020-08" db="EMBL/GenBank/DDBJ databases">
        <title>Genomic Encyclopedia of Type Strains, Phase IV (KMG-IV): sequencing the most valuable type-strain genomes for metagenomic binning, comparative biology and taxonomic classification.</title>
        <authorList>
            <person name="Goeker M."/>
        </authorList>
    </citation>
    <scope>NUCLEOTIDE SEQUENCE [LARGE SCALE GENOMIC DNA]</scope>
    <source>
        <strain evidence="13 14">DSM 106146</strain>
    </source>
</reference>
<evidence type="ECO:0000313" key="13">
    <source>
        <dbReference type="EMBL" id="MBB5266112.1"/>
    </source>
</evidence>
<evidence type="ECO:0000256" key="1">
    <source>
        <dbReference type="ARBA" id="ARBA00004496"/>
    </source>
</evidence>
<dbReference type="AlphaFoldDB" id="A0A7W8HEB8"/>
<name>A0A7W8HEB8_9FIRM</name>
<comment type="function">
    <text evidence="9">May play the central regulatory role in sporulation. It may be an element of the effector pathway responsible for the activation of sporulation genes in response to nutritional stress. Spo0A may act in concert with spo0H (a sigma factor) to control the expression of some genes that are critical to the sporulation process.</text>
</comment>
<dbReference type="Gene3D" id="1.10.10.60">
    <property type="entry name" value="Homeodomain-like"/>
    <property type="match status" value="2"/>
</dbReference>
<dbReference type="SMART" id="SM00448">
    <property type="entry name" value="REC"/>
    <property type="match status" value="1"/>
</dbReference>
<keyword evidence="14" id="KW-1185">Reference proteome</keyword>
<dbReference type="CDD" id="cd17536">
    <property type="entry name" value="REC_YesN-like"/>
    <property type="match status" value="1"/>
</dbReference>
<dbReference type="Gene3D" id="3.40.50.2300">
    <property type="match status" value="1"/>
</dbReference>
<dbReference type="SUPFAM" id="SSF46689">
    <property type="entry name" value="Homeodomain-like"/>
    <property type="match status" value="2"/>
</dbReference>
<evidence type="ECO:0000256" key="10">
    <source>
        <dbReference type="PROSITE-ProRule" id="PRU00169"/>
    </source>
</evidence>
<dbReference type="InterPro" id="IPR041522">
    <property type="entry name" value="CdaR_GGDEF"/>
</dbReference>
<comment type="subcellular location">
    <subcellularLocation>
        <location evidence="1">Cytoplasm</location>
    </subcellularLocation>
</comment>
<evidence type="ECO:0000256" key="5">
    <source>
        <dbReference type="ARBA" id="ARBA00023012"/>
    </source>
</evidence>
<feature type="modified residue" description="4-aspartylphosphate" evidence="10">
    <location>
        <position position="57"/>
    </location>
</feature>
<dbReference type="Proteomes" id="UP000543642">
    <property type="component" value="Unassembled WGS sequence"/>
</dbReference>
<evidence type="ECO:0000256" key="7">
    <source>
        <dbReference type="ARBA" id="ARBA00023125"/>
    </source>
</evidence>
<accession>A0A7W8HEB8</accession>
<dbReference type="GO" id="GO:0003700">
    <property type="term" value="F:DNA-binding transcription factor activity"/>
    <property type="evidence" value="ECO:0007669"/>
    <property type="project" value="InterPro"/>
</dbReference>
<dbReference type="SUPFAM" id="SSF52172">
    <property type="entry name" value="CheY-like"/>
    <property type="match status" value="1"/>
</dbReference>
<dbReference type="InterPro" id="IPR018060">
    <property type="entry name" value="HTH_AraC"/>
</dbReference>
<dbReference type="PROSITE" id="PS01124">
    <property type="entry name" value="HTH_ARAC_FAMILY_2"/>
    <property type="match status" value="1"/>
</dbReference>
<keyword evidence="4 10" id="KW-0597">Phosphoprotein</keyword>
<dbReference type="PROSITE" id="PS00041">
    <property type="entry name" value="HTH_ARAC_FAMILY_1"/>
    <property type="match status" value="1"/>
</dbReference>
<evidence type="ECO:0000256" key="3">
    <source>
        <dbReference type="ARBA" id="ARBA00022490"/>
    </source>
</evidence>
<dbReference type="GO" id="GO:0000160">
    <property type="term" value="P:phosphorelay signal transduction system"/>
    <property type="evidence" value="ECO:0007669"/>
    <property type="project" value="UniProtKB-KW"/>
</dbReference>
<dbReference type="PROSITE" id="PS50110">
    <property type="entry name" value="RESPONSE_REGULATORY"/>
    <property type="match status" value="1"/>
</dbReference>
<dbReference type="InterPro" id="IPR009057">
    <property type="entry name" value="Homeodomain-like_sf"/>
</dbReference>
<evidence type="ECO:0000259" key="12">
    <source>
        <dbReference type="PROSITE" id="PS50110"/>
    </source>
</evidence>
<dbReference type="Pfam" id="PF17853">
    <property type="entry name" value="GGDEF_2"/>
    <property type="match status" value="1"/>
</dbReference>